<feature type="compositionally biased region" description="Low complexity" evidence="1">
    <location>
        <begin position="218"/>
        <end position="232"/>
    </location>
</feature>
<name>A0A4Q9N427_9APHY</name>
<feature type="compositionally biased region" description="Basic residues" evidence="1">
    <location>
        <begin position="851"/>
        <end position="867"/>
    </location>
</feature>
<feature type="region of interest" description="Disordered" evidence="1">
    <location>
        <begin position="722"/>
        <end position="796"/>
    </location>
</feature>
<sequence>MLERNLLSHLRLAVLLSLSFASLLLNTRLPTPSDPGSAQTPQSKTGLAISWMELMAAVLAIAAGLWEYWQGYIDMKTQRGFLRATHLLPPDSSHRVNDTDLRRRAANLSVRMLVLRKLKLHCRPRAVAVSSVLVPGAGPSSVHNSVAQLALRELLFLPQPRSGSSHSYHANGLPRSRWASQAPPDPERWDARHWQRHSQNAQDALLPPTVHRSTTPRLSYGASSSAGPPARAAVVSAPPSLAMSATVTAMAYTPSPQASTPTASTSPLVIRRGRSATPLFLHRTPTYHPHPRSSASMSQLAQPRPPNASMSQLAPNRVPPSTSNRASAPPTSSRGASESMRIRMAERSSSSTEVKHIPKLRAAMDHSAPPSALSRPSTGHCIRPPPTDDCVQPSRASPTPSTSVSASPSPSPLPSLLSSPALVDKDLPPVPSPTEPPTPSEEALDPVFRFPPLPRPSRIPSLRPLSFDAEATIRELEELAASIMSQDTTREAETLAASFKAYGLPTIETSLWRDNEMPAAIPEESSPITPRPLMFTRKDVPFAASPGDSFQSNASLSVPHIVVTDPSTEDLPEQLHRSLPALVSPGGKTEAGQGDDEEELQWVCDYGAWGMSEKGKWRASVGEEESSDHDLSPKSKSTPLPRASIDNTYIYEPMGAPEFLVGSSTSPVVRAMTGYRSHRRPSKRAATEAFRARRRRAAPLALANPAQAEWELETTLANALFLGTSKPPRRPQTAPNTARPRQPTPPSTWLHLKRGMPSTAGADGPPPGRAEDPGVVLHTSTGEGESNRRSDPIPVIPHTLFPSAMFSTHDLHPLRFQEGDRTSQGVPWPSIPAGSGGSGTGSEPSTPRPSGRPRLKSLKGLFKHWSK</sequence>
<reference evidence="3" key="1">
    <citation type="submission" date="2019-01" db="EMBL/GenBank/DDBJ databases">
        <title>Draft genome sequences of three monokaryotic isolates of the white-rot basidiomycete fungus Dichomitus squalens.</title>
        <authorList>
            <consortium name="DOE Joint Genome Institute"/>
            <person name="Lopez S.C."/>
            <person name="Andreopoulos B."/>
            <person name="Pangilinan J."/>
            <person name="Lipzen A."/>
            <person name="Riley R."/>
            <person name="Ahrendt S."/>
            <person name="Ng V."/>
            <person name="Barry K."/>
            <person name="Daum C."/>
            <person name="Grigoriev I.V."/>
            <person name="Hilden K.S."/>
            <person name="Makela M.R."/>
            <person name="de Vries R.P."/>
        </authorList>
    </citation>
    <scope>NUCLEOTIDE SEQUENCE [LARGE SCALE GENOMIC DNA]</scope>
    <source>
        <strain evidence="3">OM18370.1</strain>
    </source>
</reference>
<feature type="region of interest" description="Disordered" evidence="1">
    <location>
        <begin position="281"/>
        <end position="462"/>
    </location>
</feature>
<evidence type="ECO:0000313" key="3">
    <source>
        <dbReference type="EMBL" id="TBU33972.1"/>
    </source>
</evidence>
<feature type="signal peptide" evidence="2">
    <location>
        <begin position="1"/>
        <end position="21"/>
    </location>
</feature>
<dbReference type="AlphaFoldDB" id="A0A4Q9N427"/>
<organism evidence="3">
    <name type="scientific">Dichomitus squalens</name>
    <dbReference type="NCBI Taxonomy" id="114155"/>
    <lineage>
        <taxon>Eukaryota</taxon>
        <taxon>Fungi</taxon>
        <taxon>Dikarya</taxon>
        <taxon>Basidiomycota</taxon>
        <taxon>Agaricomycotina</taxon>
        <taxon>Agaricomycetes</taxon>
        <taxon>Polyporales</taxon>
        <taxon>Polyporaceae</taxon>
        <taxon>Dichomitus</taxon>
    </lineage>
</organism>
<protein>
    <submittedName>
        <fullName evidence="3">Uncharacterized protein</fullName>
    </submittedName>
</protein>
<dbReference type="Proteomes" id="UP000292957">
    <property type="component" value="Unassembled WGS sequence"/>
</dbReference>
<feature type="compositionally biased region" description="Pro residues" evidence="1">
    <location>
        <begin position="428"/>
        <end position="439"/>
    </location>
</feature>
<keyword evidence="2" id="KW-0732">Signal</keyword>
<evidence type="ECO:0000256" key="1">
    <source>
        <dbReference type="SAM" id="MobiDB-lite"/>
    </source>
</evidence>
<feature type="region of interest" description="Disordered" evidence="1">
    <location>
        <begin position="165"/>
        <end position="232"/>
    </location>
</feature>
<gene>
    <name evidence="3" type="ORF">BD311DRAFT_735668</name>
</gene>
<dbReference type="EMBL" id="ML143389">
    <property type="protein sequence ID" value="TBU33972.1"/>
    <property type="molecule type" value="Genomic_DNA"/>
</dbReference>
<feature type="region of interest" description="Disordered" evidence="1">
    <location>
        <begin position="819"/>
        <end position="867"/>
    </location>
</feature>
<proteinExistence type="predicted"/>
<feature type="compositionally biased region" description="Low complexity" evidence="1">
    <location>
        <begin position="393"/>
        <end position="422"/>
    </location>
</feature>
<evidence type="ECO:0000256" key="2">
    <source>
        <dbReference type="SAM" id="SignalP"/>
    </source>
</evidence>
<feature type="chain" id="PRO_5020916777" evidence="2">
    <location>
        <begin position="22"/>
        <end position="867"/>
    </location>
</feature>
<accession>A0A4Q9N427</accession>
<feature type="compositionally biased region" description="Polar residues" evidence="1">
    <location>
        <begin position="308"/>
        <end position="336"/>
    </location>
</feature>
<feature type="region of interest" description="Disordered" evidence="1">
    <location>
        <begin position="617"/>
        <end position="640"/>
    </location>
</feature>
<dbReference type="OrthoDB" id="3254051at2759"/>